<dbReference type="InterPro" id="IPR005569">
    <property type="entry name" value="Arc_DNA-bd_dom"/>
</dbReference>
<keyword evidence="3" id="KW-1185">Reference proteome</keyword>
<dbReference type="Proteomes" id="UP000612362">
    <property type="component" value="Unassembled WGS sequence"/>
</dbReference>
<dbReference type="AlphaFoldDB" id="A0A8J3I8W2"/>
<dbReference type="Pfam" id="PF03869">
    <property type="entry name" value="Arc"/>
    <property type="match status" value="1"/>
</dbReference>
<feature type="domain" description="Arc-like DNA binding" evidence="1">
    <location>
        <begin position="4"/>
        <end position="44"/>
    </location>
</feature>
<protein>
    <recommendedName>
        <fullName evidence="1">Arc-like DNA binding domain-containing protein</fullName>
    </recommendedName>
</protein>
<dbReference type="GO" id="GO:0003677">
    <property type="term" value="F:DNA binding"/>
    <property type="evidence" value="ECO:0007669"/>
    <property type="project" value="InterPro"/>
</dbReference>
<evidence type="ECO:0000259" key="1">
    <source>
        <dbReference type="Pfam" id="PF03869"/>
    </source>
</evidence>
<evidence type="ECO:0000313" key="2">
    <source>
        <dbReference type="EMBL" id="GHO48975.1"/>
    </source>
</evidence>
<gene>
    <name evidence="2" type="ORF">KSX_71380</name>
</gene>
<dbReference type="InterPro" id="IPR013321">
    <property type="entry name" value="Arc_rbn_hlx_hlx"/>
</dbReference>
<dbReference type="SUPFAM" id="SSF47598">
    <property type="entry name" value="Ribbon-helix-helix"/>
    <property type="match status" value="1"/>
</dbReference>
<dbReference type="InterPro" id="IPR010985">
    <property type="entry name" value="Ribbon_hlx_hlx"/>
</dbReference>
<dbReference type="RefSeq" id="WP_220198103.1">
    <property type="nucleotide sequence ID" value="NZ_BNJF01000004.1"/>
</dbReference>
<dbReference type="Gene3D" id="1.10.1220.10">
    <property type="entry name" value="Met repressor-like"/>
    <property type="match status" value="1"/>
</dbReference>
<name>A0A8J3I8W2_9CHLR</name>
<dbReference type="GO" id="GO:0006355">
    <property type="term" value="P:regulation of DNA-templated transcription"/>
    <property type="evidence" value="ECO:0007669"/>
    <property type="project" value="InterPro"/>
</dbReference>
<proteinExistence type="predicted"/>
<comment type="caution">
    <text evidence="2">The sequence shown here is derived from an EMBL/GenBank/DDBJ whole genome shotgun (WGS) entry which is preliminary data.</text>
</comment>
<accession>A0A8J3I8W2</accession>
<dbReference type="EMBL" id="BNJF01000004">
    <property type="protein sequence ID" value="GHO48975.1"/>
    <property type="molecule type" value="Genomic_DNA"/>
</dbReference>
<organism evidence="2 3">
    <name type="scientific">Ktedonospora formicarum</name>
    <dbReference type="NCBI Taxonomy" id="2778364"/>
    <lineage>
        <taxon>Bacteria</taxon>
        <taxon>Bacillati</taxon>
        <taxon>Chloroflexota</taxon>
        <taxon>Ktedonobacteria</taxon>
        <taxon>Ktedonobacterales</taxon>
        <taxon>Ktedonobacteraceae</taxon>
        <taxon>Ktedonospora</taxon>
    </lineage>
</organism>
<sequence>MDEKKIQVRFPPDVWEALKTLAVQHERSFNGEVIWALRDYIQREEEKSKDANQSV</sequence>
<reference evidence="2" key="1">
    <citation type="submission" date="2020-10" db="EMBL/GenBank/DDBJ databases">
        <title>Taxonomic study of unclassified bacteria belonging to the class Ktedonobacteria.</title>
        <authorList>
            <person name="Yabe S."/>
            <person name="Wang C.M."/>
            <person name="Zheng Y."/>
            <person name="Sakai Y."/>
            <person name="Cavaletti L."/>
            <person name="Monciardini P."/>
            <person name="Donadio S."/>
        </authorList>
    </citation>
    <scope>NUCLEOTIDE SEQUENCE</scope>
    <source>
        <strain evidence="2">SOSP1-1</strain>
    </source>
</reference>
<evidence type="ECO:0000313" key="3">
    <source>
        <dbReference type="Proteomes" id="UP000612362"/>
    </source>
</evidence>